<protein>
    <submittedName>
        <fullName evidence="1">Uncharacterized protein</fullName>
    </submittedName>
</protein>
<accession>A0A8J8NJG9</accession>
<name>A0A8J8NJG9_HALGN</name>
<dbReference type="Proteomes" id="UP000785679">
    <property type="component" value="Unassembled WGS sequence"/>
</dbReference>
<sequence>MKQNCASIRRWGNMRENWNTWLETHRGTKMATKPGSIEGRITLNTNITPAIQQKVREAALDYWQKQTIQLLFKN</sequence>
<reference evidence="1" key="1">
    <citation type="submission" date="2019-06" db="EMBL/GenBank/DDBJ databases">
        <authorList>
            <person name="Zheng W."/>
        </authorList>
    </citation>
    <scope>NUCLEOTIDE SEQUENCE</scope>
    <source>
        <strain evidence="1">QDHG01</strain>
    </source>
</reference>
<gene>
    <name evidence="1" type="ORF">FGO68_gene713</name>
</gene>
<organism evidence="1 2">
    <name type="scientific">Halteria grandinella</name>
    <dbReference type="NCBI Taxonomy" id="5974"/>
    <lineage>
        <taxon>Eukaryota</taxon>
        <taxon>Sar</taxon>
        <taxon>Alveolata</taxon>
        <taxon>Ciliophora</taxon>
        <taxon>Intramacronucleata</taxon>
        <taxon>Spirotrichea</taxon>
        <taxon>Stichotrichia</taxon>
        <taxon>Sporadotrichida</taxon>
        <taxon>Halteriidae</taxon>
        <taxon>Halteria</taxon>
    </lineage>
</organism>
<dbReference type="EMBL" id="RRYP01014684">
    <property type="protein sequence ID" value="TNV75853.1"/>
    <property type="molecule type" value="Genomic_DNA"/>
</dbReference>
<evidence type="ECO:0000313" key="1">
    <source>
        <dbReference type="EMBL" id="TNV75853.1"/>
    </source>
</evidence>
<keyword evidence="2" id="KW-1185">Reference proteome</keyword>
<dbReference type="AlphaFoldDB" id="A0A8J8NJG9"/>
<proteinExistence type="predicted"/>
<comment type="caution">
    <text evidence="1">The sequence shown here is derived from an EMBL/GenBank/DDBJ whole genome shotgun (WGS) entry which is preliminary data.</text>
</comment>
<evidence type="ECO:0000313" key="2">
    <source>
        <dbReference type="Proteomes" id="UP000785679"/>
    </source>
</evidence>